<evidence type="ECO:0000313" key="1">
    <source>
        <dbReference type="EMBL" id="OZM71780.1"/>
    </source>
</evidence>
<proteinExistence type="predicted"/>
<dbReference type="EMBL" id="NKYE01000011">
    <property type="protein sequence ID" value="OZM71780.1"/>
    <property type="molecule type" value="Genomic_DNA"/>
</dbReference>
<comment type="caution">
    <text evidence="1">The sequence shown here is derived from an EMBL/GenBank/DDBJ whole genome shotgun (WGS) entry which is preliminary data.</text>
</comment>
<keyword evidence="2" id="KW-1185">Reference proteome</keyword>
<organism evidence="1 2">
    <name type="scientific">Amycolatopsis antarctica</name>
    <dbReference type="NCBI Taxonomy" id="1854586"/>
    <lineage>
        <taxon>Bacteria</taxon>
        <taxon>Bacillati</taxon>
        <taxon>Actinomycetota</taxon>
        <taxon>Actinomycetes</taxon>
        <taxon>Pseudonocardiales</taxon>
        <taxon>Pseudonocardiaceae</taxon>
        <taxon>Amycolatopsis</taxon>
    </lineage>
</organism>
<gene>
    <name evidence="1" type="ORF">CFN78_18295</name>
</gene>
<dbReference type="Proteomes" id="UP000242444">
    <property type="component" value="Unassembled WGS sequence"/>
</dbReference>
<sequence length="81" mass="7768">MTTSNAITATAERVDAPFGRLGGEFGPDAIVTPAAVYTGIGTPALATLGGGAATPLTPGIEVGGNASVAELVAARSSALRA</sequence>
<protein>
    <submittedName>
        <fullName evidence="1">Uncharacterized protein</fullName>
    </submittedName>
</protein>
<name>A0A263D018_9PSEU</name>
<accession>A0A263D018</accession>
<evidence type="ECO:0000313" key="2">
    <source>
        <dbReference type="Proteomes" id="UP000242444"/>
    </source>
</evidence>
<dbReference type="AlphaFoldDB" id="A0A263D018"/>
<dbReference type="InParanoid" id="A0A263D018"/>
<dbReference type="RefSeq" id="WP_094864063.1">
    <property type="nucleotide sequence ID" value="NZ_NKYE01000011.1"/>
</dbReference>
<reference evidence="1 2" key="1">
    <citation type="submission" date="2017-07" db="EMBL/GenBank/DDBJ databases">
        <title>Amycolatopsis antarcticus sp. nov., isolated from the surface of an Antarcticus brown macroalga.</title>
        <authorList>
            <person name="Wang J."/>
            <person name="Leiva S."/>
            <person name="Huang J."/>
            <person name="Huang Y."/>
        </authorList>
    </citation>
    <scope>NUCLEOTIDE SEQUENCE [LARGE SCALE GENOMIC DNA]</scope>
    <source>
        <strain evidence="1 2">AU-G6</strain>
    </source>
</reference>